<sequence length="66" mass="7576">RVKLMCSYGGKILPRPNDSQLRYMGGETRIVVVDRAITLRELLQKLRKLTGKSMLLKYQLPGEDLD</sequence>
<dbReference type="AlphaFoldDB" id="D8QVE8"/>
<feature type="domain" description="PB1" evidence="1">
    <location>
        <begin position="18"/>
        <end position="66"/>
    </location>
</feature>
<keyword evidence="3" id="KW-1185">Reference proteome</keyword>
<proteinExistence type="predicted"/>
<dbReference type="InterPro" id="IPR053198">
    <property type="entry name" value="Gynoecium_Dev_Regulator"/>
</dbReference>
<dbReference type="Proteomes" id="UP000001514">
    <property type="component" value="Unassembled WGS sequence"/>
</dbReference>
<dbReference type="Gene3D" id="3.10.20.90">
    <property type="entry name" value="Phosphatidylinositol 3-kinase Catalytic Subunit, Chain A, domain 1"/>
    <property type="match status" value="1"/>
</dbReference>
<dbReference type="STRING" id="88036.D8QVE8"/>
<evidence type="ECO:0000259" key="1">
    <source>
        <dbReference type="Pfam" id="PF00564"/>
    </source>
</evidence>
<protein>
    <recommendedName>
        <fullName evidence="1">PB1 domain-containing protein</fullName>
    </recommendedName>
</protein>
<evidence type="ECO:0000313" key="2">
    <source>
        <dbReference type="EMBL" id="EFJ36445.1"/>
    </source>
</evidence>
<feature type="non-terminal residue" evidence="2">
    <location>
        <position position="66"/>
    </location>
</feature>
<dbReference type="InterPro" id="IPR000270">
    <property type="entry name" value="PB1_dom"/>
</dbReference>
<dbReference type="Pfam" id="PF00564">
    <property type="entry name" value="PB1"/>
    <property type="match status" value="1"/>
</dbReference>
<evidence type="ECO:0000313" key="3">
    <source>
        <dbReference type="Proteomes" id="UP000001514"/>
    </source>
</evidence>
<feature type="non-terminal residue" evidence="2">
    <location>
        <position position="1"/>
    </location>
</feature>
<dbReference type="Gramene" id="EFJ36445">
    <property type="protein sequence ID" value="EFJ36445"/>
    <property type="gene ID" value="SELMODRAFT_29542"/>
</dbReference>
<dbReference type="PANTHER" id="PTHR31066">
    <property type="entry name" value="OS05G0427100 PROTEIN-RELATED"/>
    <property type="match status" value="1"/>
</dbReference>
<organism evidence="3">
    <name type="scientific">Selaginella moellendorffii</name>
    <name type="common">Spikemoss</name>
    <dbReference type="NCBI Taxonomy" id="88036"/>
    <lineage>
        <taxon>Eukaryota</taxon>
        <taxon>Viridiplantae</taxon>
        <taxon>Streptophyta</taxon>
        <taxon>Embryophyta</taxon>
        <taxon>Tracheophyta</taxon>
        <taxon>Lycopodiopsida</taxon>
        <taxon>Selaginellales</taxon>
        <taxon>Selaginellaceae</taxon>
        <taxon>Selaginella</taxon>
    </lineage>
</organism>
<dbReference type="EMBL" id="GL377567">
    <property type="protein sequence ID" value="EFJ36445.1"/>
    <property type="molecule type" value="Genomic_DNA"/>
</dbReference>
<gene>
    <name evidence="2" type="ORF">SELMODRAFT_29542</name>
</gene>
<dbReference type="InParanoid" id="D8QVE8"/>
<dbReference type="SUPFAM" id="SSF54277">
    <property type="entry name" value="CAD &amp; PB1 domains"/>
    <property type="match status" value="1"/>
</dbReference>
<dbReference type="PANTHER" id="PTHR31066:SF85">
    <property type="entry name" value="OS02G0809100 PROTEIN"/>
    <property type="match status" value="1"/>
</dbReference>
<dbReference type="KEGG" id="smo:SELMODRAFT_29542"/>
<accession>D8QVE8</accession>
<name>D8QVE8_SELML</name>
<reference evidence="2 3" key="1">
    <citation type="journal article" date="2011" name="Science">
        <title>The Selaginella genome identifies genetic changes associated with the evolution of vascular plants.</title>
        <authorList>
            <person name="Banks J.A."/>
            <person name="Nishiyama T."/>
            <person name="Hasebe M."/>
            <person name="Bowman J.L."/>
            <person name="Gribskov M."/>
            <person name="dePamphilis C."/>
            <person name="Albert V.A."/>
            <person name="Aono N."/>
            <person name="Aoyama T."/>
            <person name="Ambrose B.A."/>
            <person name="Ashton N.W."/>
            <person name="Axtell M.J."/>
            <person name="Barker E."/>
            <person name="Barker M.S."/>
            <person name="Bennetzen J.L."/>
            <person name="Bonawitz N.D."/>
            <person name="Chapple C."/>
            <person name="Cheng C."/>
            <person name="Correa L.G."/>
            <person name="Dacre M."/>
            <person name="DeBarry J."/>
            <person name="Dreyer I."/>
            <person name="Elias M."/>
            <person name="Engstrom E.M."/>
            <person name="Estelle M."/>
            <person name="Feng L."/>
            <person name="Finet C."/>
            <person name="Floyd S.K."/>
            <person name="Frommer W.B."/>
            <person name="Fujita T."/>
            <person name="Gramzow L."/>
            <person name="Gutensohn M."/>
            <person name="Harholt J."/>
            <person name="Hattori M."/>
            <person name="Heyl A."/>
            <person name="Hirai T."/>
            <person name="Hiwatashi Y."/>
            <person name="Ishikawa M."/>
            <person name="Iwata M."/>
            <person name="Karol K.G."/>
            <person name="Koehler B."/>
            <person name="Kolukisaoglu U."/>
            <person name="Kubo M."/>
            <person name="Kurata T."/>
            <person name="Lalonde S."/>
            <person name="Li K."/>
            <person name="Li Y."/>
            <person name="Litt A."/>
            <person name="Lyons E."/>
            <person name="Manning G."/>
            <person name="Maruyama T."/>
            <person name="Michael T.P."/>
            <person name="Mikami K."/>
            <person name="Miyazaki S."/>
            <person name="Morinaga S."/>
            <person name="Murata T."/>
            <person name="Mueller-Roeber B."/>
            <person name="Nelson D.R."/>
            <person name="Obara M."/>
            <person name="Oguri Y."/>
            <person name="Olmstead R.G."/>
            <person name="Onodera N."/>
            <person name="Petersen B.L."/>
            <person name="Pils B."/>
            <person name="Prigge M."/>
            <person name="Rensing S.A."/>
            <person name="Riano-Pachon D.M."/>
            <person name="Roberts A.W."/>
            <person name="Sato Y."/>
            <person name="Scheller H.V."/>
            <person name="Schulz B."/>
            <person name="Schulz C."/>
            <person name="Shakirov E.V."/>
            <person name="Shibagaki N."/>
            <person name="Shinohara N."/>
            <person name="Shippen D.E."/>
            <person name="Soerensen I."/>
            <person name="Sotooka R."/>
            <person name="Sugimoto N."/>
            <person name="Sugita M."/>
            <person name="Sumikawa N."/>
            <person name="Tanurdzic M."/>
            <person name="Theissen G."/>
            <person name="Ulvskov P."/>
            <person name="Wakazuki S."/>
            <person name="Weng J.K."/>
            <person name="Willats W.W."/>
            <person name="Wipf D."/>
            <person name="Wolf P.G."/>
            <person name="Yang L."/>
            <person name="Zimmer A.D."/>
            <person name="Zhu Q."/>
            <person name="Mitros T."/>
            <person name="Hellsten U."/>
            <person name="Loque D."/>
            <person name="Otillar R."/>
            <person name="Salamov A."/>
            <person name="Schmutz J."/>
            <person name="Shapiro H."/>
            <person name="Lindquist E."/>
            <person name="Lucas S."/>
            <person name="Rokhsar D."/>
            <person name="Grigoriev I.V."/>
        </authorList>
    </citation>
    <scope>NUCLEOTIDE SEQUENCE [LARGE SCALE GENOMIC DNA]</scope>
</reference>
<dbReference type="HOGENOM" id="CLU_098113_2_1_1"/>
<dbReference type="OMA" id="NFFDLMA"/>